<dbReference type="SUPFAM" id="SSF53335">
    <property type="entry name" value="S-adenosyl-L-methionine-dependent methyltransferases"/>
    <property type="match status" value="1"/>
</dbReference>
<dbReference type="RefSeq" id="WP_309968011.1">
    <property type="nucleotide sequence ID" value="NZ_JAVDWH010000001.1"/>
</dbReference>
<dbReference type="InterPro" id="IPR013216">
    <property type="entry name" value="Methyltransf_11"/>
</dbReference>
<feature type="domain" description="Methyltransferase type 11" evidence="1">
    <location>
        <begin position="61"/>
        <end position="156"/>
    </location>
</feature>
<sequence>MAEADFGPFDTVGERFGLHSGMSLWGRIFAAGYDRMMAAPEKAVLSGHRKELLKDVTGSVLELGGGTGANLPFYGSKVTKLVVTEPEEPMARRLEKKLESFSLPATVLQVPAEDLPFEAGSFDFVVSTLVLCTVDDPAKALAEAHRVLKPGGQLVFLEHVRSDDPKLARWQDRLHGVWKRAGYGCRCNRPTEDNIVNAGFSVVDLEHDRLLKAFPIIRPLIAGAAVRS</sequence>
<evidence type="ECO:0000259" key="1">
    <source>
        <dbReference type="Pfam" id="PF08241"/>
    </source>
</evidence>
<gene>
    <name evidence="2" type="ORF">J2X11_001192</name>
</gene>
<accession>A0ABU1UMG6</accession>
<dbReference type="PANTHER" id="PTHR45036:SF1">
    <property type="entry name" value="METHYLTRANSFERASE LIKE 7A"/>
    <property type="match status" value="1"/>
</dbReference>
<reference evidence="2 3" key="1">
    <citation type="submission" date="2023-07" db="EMBL/GenBank/DDBJ databases">
        <title>Sorghum-associated microbial communities from plants grown in Nebraska, USA.</title>
        <authorList>
            <person name="Schachtman D."/>
        </authorList>
    </citation>
    <scope>NUCLEOTIDE SEQUENCE [LARGE SCALE GENOMIC DNA]</scope>
    <source>
        <strain evidence="2 3">BE248</strain>
    </source>
</reference>
<dbReference type="Proteomes" id="UP001257739">
    <property type="component" value="Unassembled WGS sequence"/>
</dbReference>
<evidence type="ECO:0000313" key="2">
    <source>
        <dbReference type="EMBL" id="MDR7086353.1"/>
    </source>
</evidence>
<dbReference type="PANTHER" id="PTHR45036">
    <property type="entry name" value="METHYLTRANSFERASE LIKE 7B"/>
    <property type="match status" value="1"/>
</dbReference>
<keyword evidence="3" id="KW-1185">Reference proteome</keyword>
<comment type="caution">
    <text evidence="2">The sequence shown here is derived from an EMBL/GenBank/DDBJ whole genome shotgun (WGS) entry which is preliminary data.</text>
</comment>
<name>A0ABU1UMG6_9ACTN</name>
<protein>
    <submittedName>
        <fullName evidence="2">Ubiquinone/menaquinone biosynthesis C-methylase UbiE</fullName>
    </submittedName>
</protein>
<dbReference type="Pfam" id="PF08241">
    <property type="entry name" value="Methyltransf_11"/>
    <property type="match status" value="1"/>
</dbReference>
<dbReference type="InterPro" id="IPR052356">
    <property type="entry name" value="Thiol_S-MT"/>
</dbReference>
<keyword evidence="2" id="KW-0830">Ubiquinone</keyword>
<dbReference type="InterPro" id="IPR029063">
    <property type="entry name" value="SAM-dependent_MTases_sf"/>
</dbReference>
<dbReference type="Gene3D" id="3.40.50.150">
    <property type="entry name" value="Vaccinia Virus protein VP39"/>
    <property type="match status" value="1"/>
</dbReference>
<organism evidence="2 3">
    <name type="scientific">Aeromicrobium panaciterrae</name>
    <dbReference type="NCBI Taxonomy" id="363861"/>
    <lineage>
        <taxon>Bacteria</taxon>
        <taxon>Bacillati</taxon>
        <taxon>Actinomycetota</taxon>
        <taxon>Actinomycetes</taxon>
        <taxon>Propionibacteriales</taxon>
        <taxon>Nocardioidaceae</taxon>
        <taxon>Aeromicrobium</taxon>
    </lineage>
</organism>
<dbReference type="EMBL" id="JAVDWH010000001">
    <property type="protein sequence ID" value="MDR7086353.1"/>
    <property type="molecule type" value="Genomic_DNA"/>
</dbReference>
<dbReference type="CDD" id="cd02440">
    <property type="entry name" value="AdoMet_MTases"/>
    <property type="match status" value="1"/>
</dbReference>
<proteinExistence type="predicted"/>
<evidence type="ECO:0000313" key="3">
    <source>
        <dbReference type="Proteomes" id="UP001257739"/>
    </source>
</evidence>